<accession>A0A068SH38</accession>
<evidence type="ECO:0000256" key="8">
    <source>
        <dbReference type="ARBA" id="ARBA00022918"/>
    </source>
</evidence>
<proteinExistence type="predicted"/>
<dbReference type="InterPro" id="IPR036397">
    <property type="entry name" value="RNaseH_sf"/>
</dbReference>
<dbReference type="CDD" id="cd09274">
    <property type="entry name" value="RNase_HI_RT_Ty3"/>
    <property type="match status" value="1"/>
</dbReference>
<dbReference type="Pfam" id="PF17917">
    <property type="entry name" value="RT_RNaseH"/>
    <property type="match status" value="1"/>
</dbReference>
<dbReference type="InterPro" id="IPR021109">
    <property type="entry name" value="Peptidase_aspartic_dom_sf"/>
</dbReference>
<dbReference type="SUPFAM" id="SSF56672">
    <property type="entry name" value="DNA/RNA polymerases"/>
    <property type="match status" value="1"/>
</dbReference>
<dbReference type="EC" id="2.7.7.49" evidence="1"/>
<dbReference type="Pfam" id="PF00078">
    <property type="entry name" value="RVT_1"/>
    <property type="match status" value="1"/>
</dbReference>
<organism evidence="13 14">
    <name type="scientific">Lichtheimia corymbifera JMRC:FSU:9682</name>
    <dbReference type="NCBI Taxonomy" id="1263082"/>
    <lineage>
        <taxon>Eukaryota</taxon>
        <taxon>Fungi</taxon>
        <taxon>Fungi incertae sedis</taxon>
        <taxon>Mucoromycota</taxon>
        <taxon>Mucoromycotina</taxon>
        <taxon>Mucoromycetes</taxon>
        <taxon>Mucorales</taxon>
        <taxon>Lichtheimiaceae</taxon>
        <taxon>Lichtheimia</taxon>
    </lineage>
</organism>
<dbReference type="Gene3D" id="1.10.340.70">
    <property type="match status" value="1"/>
</dbReference>
<keyword evidence="5" id="KW-0645">Protease</keyword>
<dbReference type="SUPFAM" id="SSF50630">
    <property type="entry name" value="Acid proteases"/>
    <property type="match status" value="1"/>
</dbReference>
<dbReference type="InterPro" id="IPR041373">
    <property type="entry name" value="RT_RNaseH"/>
</dbReference>
<dbReference type="PROSITE" id="PS50013">
    <property type="entry name" value="CHROMO_2"/>
    <property type="match status" value="1"/>
</dbReference>
<dbReference type="Gene3D" id="3.30.70.270">
    <property type="match status" value="2"/>
</dbReference>
<dbReference type="InterPro" id="IPR012337">
    <property type="entry name" value="RNaseH-like_sf"/>
</dbReference>
<dbReference type="PROSITE" id="PS50994">
    <property type="entry name" value="INTEGRASE"/>
    <property type="match status" value="1"/>
</dbReference>
<dbReference type="Gene3D" id="2.40.70.10">
    <property type="entry name" value="Acid Proteases"/>
    <property type="match status" value="1"/>
</dbReference>
<keyword evidence="3" id="KW-0548">Nucleotidyltransferase</keyword>
<keyword evidence="6" id="KW-0255">Endonuclease</keyword>
<dbReference type="Pfam" id="PF13650">
    <property type="entry name" value="Asp_protease_2"/>
    <property type="match status" value="1"/>
</dbReference>
<evidence type="ECO:0000259" key="10">
    <source>
        <dbReference type="PROSITE" id="PS50013"/>
    </source>
</evidence>
<dbReference type="PANTHER" id="PTHR37984">
    <property type="entry name" value="PROTEIN CBG26694"/>
    <property type="match status" value="1"/>
</dbReference>
<evidence type="ECO:0000256" key="7">
    <source>
        <dbReference type="ARBA" id="ARBA00022801"/>
    </source>
</evidence>
<comment type="caution">
    <text evidence="13">The sequence shown here is derived from an EMBL/GenBank/DDBJ whole genome shotgun (WGS) entry which is preliminary data.</text>
</comment>
<dbReference type="Pfam" id="PF13358">
    <property type="entry name" value="DDE_3"/>
    <property type="match status" value="1"/>
</dbReference>
<feature type="compositionally biased region" description="Polar residues" evidence="9">
    <location>
        <begin position="1442"/>
        <end position="1452"/>
    </location>
</feature>
<evidence type="ECO:0000259" key="11">
    <source>
        <dbReference type="PROSITE" id="PS50175"/>
    </source>
</evidence>
<keyword evidence="5" id="KW-0064">Aspartyl protease</keyword>
<dbReference type="GO" id="GO:0015074">
    <property type="term" value="P:DNA integration"/>
    <property type="evidence" value="ECO:0007669"/>
    <property type="project" value="InterPro"/>
</dbReference>
<dbReference type="CDD" id="cd01647">
    <property type="entry name" value="RT_LTR"/>
    <property type="match status" value="1"/>
</dbReference>
<dbReference type="Pfam" id="PF00385">
    <property type="entry name" value="Chromo"/>
    <property type="match status" value="1"/>
</dbReference>
<evidence type="ECO:0000256" key="4">
    <source>
        <dbReference type="ARBA" id="ARBA00022722"/>
    </source>
</evidence>
<dbReference type="GO" id="GO:0006508">
    <property type="term" value="P:proteolysis"/>
    <property type="evidence" value="ECO:0007669"/>
    <property type="project" value="InterPro"/>
</dbReference>
<dbReference type="OrthoDB" id="10267344at2759"/>
<protein>
    <recommendedName>
        <fullName evidence="1">RNA-directed DNA polymerase</fullName>
        <ecNumber evidence="1">2.7.7.49</ecNumber>
    </recommendedName>
</protein>
<keyword evidence="14" id="KW-1185">Reference proteome</keyword>
<dbReference type="Gene3D" id="3.10.10.10">
    <property type="entry name" value="HIV Type 1 Reverse Transcriptase, subunit A, domain 1"/>
    <property type="match status" value="1"/>
</dbReference>
<feature type="domain" description="Integrase catalytic" evidence="12">
    <location>
        <begin position="1096"/>
        <end position="1254"/>
    </location>
</feature>
<sequence length="1473" mass="169566">MGEWMLILYCSILSDELLQTLEWYNLSKDDIIFQQDNDPKHTSNKAKKWFEDNAVNVMKWPAYSPDINPIENLWAIVKRKLNEYDEAPASMRELWERVEYVWEHSITPELCKKLIESMPKRMEKLYKAKGGHINYYFVSHCNSAAAFIRAFERELNAHGLKPENDWKRLLSRSLNDPQYLWLKNQLTSMDEPITWERVSNMIVKKYDTQVQKYRAMRRVVRLQQGPNESLHAYIMKFQQLALEAEMPTGLLLIIIFLSSLQPKVSEQALLTIVNQHGSEMPDDLEDVCQLVSAMKVADTGERREREETNNDYQPAFKKQKNMKSQDCRYCHTTWQPGHKCREFYEHKAKSAANNKSNKPHVQRGARLNKATADMDTLPCKLKKDDKQVDEVLTPITVEGHRIQALVDTGANFTILNHRFVQSAQIKYKEVFGSIQLGSEGTSVPRIGITEPLNVEYNGRSFSKSFEIMHLTRGHAMCIGTDFMAELGIGYTGLATSWDVQTKNEEVEPNDRPYEPKSSPAVNEKEIKTFMQSIQPALDANANIQKGTFCNIPQSIIELNTPEGVACYKRQYEFPIARREIVQNIVAEWLQEGTIVPVPANIDNRWNSPLTFAPKKDATGKKVGVRLCLDPRHINRHLPDDRYPLPLIRNIFEQLAGSSVFSTLDLKSAFHRFQIHERDQHKTTFTSVDGKQYMFVGCPFGLKPISAKFQRVMQILFDGLSFVTTFVDDIVVYSKNLEQHVHHMRVVLDRLTNANLLLNPAKCYFARQVVYLLGFRVSAEGITLDSRKVSNVLEWPSPRHGKDIQRFLGIVNYFRDHIPNVSRLTAPLDALRHAGNLHNTWNHQHEDAFCKIKYAVSHAPMLRHVDLRLPFHLATDASNDGIGAVLYQKYNDHNNIVGFMARALSKSERNYSVTKRELLAVVFAFKKFHKYLWGNPFTLYTDHKALVYLNTQKDPNPMMIHWLDTLLDYTFTVVYLPGISNILPDHLSRLFSPPSRTLAGGKIYHSKTTNQNEDNMIMRATHLDEMMQPPQEERHTILENAHLFGHFGADAIVKAVHNNGLHWPSIKEQALKIVNACKECQKYNIAQKGYNPLQPIRAHVPGDHWALDLAGPLTTSTQGNNYLLVLVDICTRFCVLRPIPNKQSHTIVSTLVQIFCDFGLPRVLQSDNGSEFVNDLMRHFKRASGFDHRLVTPYHPRANGVAERWVQTSLRAIKKRIQGVHKDWDLYVPAVQLAMNAKVSTRINTAPFSLMFARKLNNFEDYRDGELLSPMERHDLLARIDMMNTVVFPAIKEKMEAVTMKQKGKFDKHHNITEFPKQSHVMKRVLQKKGKLYPEYEGPYTVVRKTKGGSYVLMDEQGELLPINIPPSQLKLISQDEIMPADDVYEVDFITAHKKEPDGTYLYKIRWKGYNAEDDTWEPYDHFNSTSVITSYWERLGVNCPHDTNQISTSNPPSKRKRASQAPNTTRTSKRRRQ</sequence>
<dbReference type="GO" id="GO:0004190">
    <property type="term" value="F:aspartic-type endopeptidase activity"/>
    <property type="evidence" value="ECO:0007669"/>
    <property type="project" value="UniProtKB-KW"/>
</dbReference>
<feature type="region of interest" description="Disordered" evidence="9">
    <location>
        <begin position="1442"/>
        <end position="1473"/>
    </location>
</feature>
<evidence type="ECO:0000256" key="2">
    <source>
        <dbReference type="ARBA" id="ARBA00022679"/>
    </source>
</evidence>
<dbReference type="PROSITE" id="PS50175">
    <property type="entry name" value="ASP_PROT_RETROV"/>
    <property type="match status" value="1"/>
</dbReference>
<dbReference type="InterPro" id="IPR043128">
    <property type="entry name" value="Rev_trsase/Diguanyl_cyclase"/>
</dbReference>
<dbReference type="PANTHER" id="PTHR37984:SF5">
    <property type="entry name" value="PROTEIN NYNRIN-LIKE"/>
    <property type="match status" value="1"/>
</dbReference>
<dbReference type="CDD" id="cd00303">
    <property type="entry name" value="retropepsin_like"/>
    <property type="match status" value="1"/>
</dbReference>
<dbReference type="Pfam" id="PF03732">
    <property type="entry name" value="Retrotrans_gag"/>
    <property type="match status" value="1"/>
</dbReference>
<dbReference type="FunFam" id="3.10.20.370:FF:000001">
    <property type="entry name" value="Retrovirus-related Pol polyprotein from transposon 17.6-like protein"/>
    <property type="match status" value="1"/>
</dbReference>
<keyword evidence="8" id="KW-0695">RNA-directed DNA polymerase</keyword>
<reference evidence="13" key="1">
    <citation type="submission" date="2013-08" db="EMBL/GenBank/DDBJ databases">
        <title>Gene expansion shapes genome architecture in the human pathogen Lichtheimia corymbifera: an evolutionary genomics analysis in the ancient terrestrial Mucorales (Mucoromycotina).</title>
        <authorList>
            <person name="Schwartze V.U."/>
            <person name="Winter S."/>
            <person name="Shelest E."/>
            <person name="Marcet-Houben M."/>
            <person name="Horn F."/>
            <person name="Wehner S."/>
            <person name="Hoffmann K."/>
            <person name="Riege K."/>
            <person name="Sammeth M."/>
            <person name="Nowrousian M."/>
            <person name="Valiante V."/>
            <person name="Linde J."/>
            <person name="Jacobsen I.D."/>
            <person name="Marz M."/>
            <person name="Brakhage A.A."/>
            <person name="Gabaldon T."/>
            <person name="Bocker S."/>
            <person name="Voigt K."/>
        </authorList>
    </citation>
    <scope>NUCLEOTIDE SEQUENCE [LARGE SCALE GENOMIC DNA]</scope>
    <source>
        <strain evidence="13">FSU 9682</strain>
    </source>
</reference>
<evidence type="ECO:0000256" key="1">
    <source>
        <dbReference type="ARBA" id="ARBA00012493"/>
    </source>
</evidence>
<gene>
    <name evidence="13" type="ORF">LCOR_11936.1</name>
</gene>
<evidence type="ECO:0000256" key="6">
    <source>
        <dbReference type="ARBA" id="ARBA00022759"/>
    </source>
</evidence>
<dbReference type="STRING" id="1263082.A0A068SH38"/>
<dbReference type="Gene3D" id="2.40.50.40">
    <property type="match status" value="1"/>
</dbReference>
<evidence type="ECO:0000256" key="3">
    <source>
        <dbReference type="ARBA" id="ARBA00022695"/>
    </source>
</evidence>
<feature type="domain" description="Chromo" evidence="10">
    <location>
        <begin position="1384"/>
        <end position="1434"/>
    </location>
</feature>
<dbReference type="Pfam" id="PF00665">
    <property type="entry name" value="rve"/>
    <property type="match status" value="1"/>
</dbReference>
<dbReference type="Gene3D" id="3.30.420.10">
    <property type="entry name" value="Ribonuclease H-like superfamily/Ribonuclease H"/>
    <property type="match status" value="2"/>
</dbReference>
<dbReference type="InterPro" id="IPR023780">
    <property type="entry name" value="Chromo_domain"/>
</dbReference>
<keyword evidence="7" id="KW-0378">Hydrolase</keyword>
<dbReference type="SMART" id="SM00298">
    <property type="entry name" value="CHROMO"/>
    <property type="match status" value="1"/>
</dbReference>
<dbReference type="EMBL" id="CBTN010000145">
    <property type="protein sequence ID" value="CDH61157.1"/>
    <property type="molecule type" value="Genomic_DNA"/>
</dbReference>
<feature type="domain" description="Peptidase A2" evidence="11">
    <location>
        <begin position="402"/>
        <end position="416"/>
    </location>
</feature>
<evidence type="ECO:0000313" key="13">
    <source>
        <dbReference type="EMBL" id="CDH61157.1"/>
    </source>
</evidence>
<evidence type="ECO:0000313" key="14">
    <source>
        <dbReference type="Proteomes" id="UP000027586"/>
    </source>
</evidence>
<dbReference type="Pfam" id="PF17921">
    <property type="entry name" value="Integrase_H2C2"/>
    <property type="match status" value="1"/>
</dbReference>
<dbReference type="GO" id="GO:0003964">
    <property type="term" value="F:RNA-directed DNA polymerase activity"/>
    <property type="evidence" value="ECO:0007669"/>
    <property type="project" value="UniProtKB-KW"/>
</dbReference>
<dbReference type="SUPFAM" id="SSF53098">
    <property type="entry name" value="Ribonuclease H-like"/>
    <property type="match status" value="1"/>
</dbReference>
<dbReference type="GO" id="GO:0005634">
    <property type="term" value="C:nucleus"/>
    <property type="evidence" value="ECO:0007669"/>
    <property type="project" value="UniProtKB-ARBA"/>
</dbReference>
<evidence type="ECO:0000259" key="12">
    <source>
        <dbReference type="PROSITE" id="PS50994"/>
    </source>
</evidence>
<dbReference type="InterPro" id="IPR000477">
    <property type="entry name" value="RT_dom"/>
</dbReference>
<dbReference type="GO" id="GO:0004519">
    <property type="term" value="F:endonuclease activity"/>
    <property type="evidence" value="ECO:0007669"/>
    <property type="project" value="UniProtKB-KW"/>
</dbReference>
<dbReference type="InterPro" id="IPR041588">
    <property type="entry name" value="Integrase_H2C2"/>
</dbReference>
<keyword evidence="4" id="KW-0540">Nuclease</keyword>
<dbReference type="PROSITE" id="PS00141">
    <property type="entry name" value="ASP_PROTEASE"/>
    <property type="match status" value="1"/>
</dbReference>
<dbReference type="VEuPathDB" id="FungiDB:LCOR_11936.1"/>
<dbReference type="InterPro" id="IPR001995">
    <property type="entry name" value="Peptidase_A2_cat"/>
</dbReference>
<dbReference type="InterPro" id="IPR001584">
    <property type="entry name" value="Integrase_cat-core"/>
</dbReference>
<dbReference type="InterPro" id="IPR038717">
    <property type="entry name" value="Tc1-like_DDE_dom"/>
</dbReference>
<dbReference type="Proteomes" id="UP000027586">
    <property type="component" value="Unassembled WGS sequence"/>
</dbReference>
<dbReference type="GO" id="GO:0003676">
    <property type="term" value="F:nucleic acid binding"/>
    <property type="evidence" value="ECO:0007669"/>
    <property type="project" value="InterPro"/>
</dbReference>
<dbReference type="InterPro" id="IPR050951">
    <property type="entry name" value="Retrovirus_Pol_polyprotein"/>
</dbReference>
<dbReference type="FunFam" id="3.30.70.270:FF:000020">
    <property type="entry name" value="Transposon Tf2-6 polyprotein-like Protein"/>
    <property type="match status" value="1"/>
</dbReference>
<evidence type="ECO:0000256" key="5">
    <source>
        <dbReference type="ARBA" id="ARBA00022750"/>
    </source>
</evidence>
<name>A0A068SH38_9FUNG</name>
<dbReference type="InterPro" id="IPR000953">
    <property type="entry name" value="Chromo/chromo_shadow_dom"/>
</dbReference>
<dbReference type="SUPFAM" id="SSF54160">
    <property type="entry name" value="Chromo domain-like"/>
    <property type="match status" value="1"/>
</dbReference>
<dbReference type="CDD" id="cd00024">
    <property type="entry name" value="CD_CSD"/>
    <property type="match status" value="1"/>
</dbReference>
<dbReference type="InterPro" id="IPR043502">
    <property type="entry name" value="DNA/RNA_pol_sf"/>
</dbReference>
<dbReference type="InterPro" id="IPR016197">
    <property type="entry name" value="Chromo-like_dom_sf"/>
</dbReference>
<evidence type="ECO:0000256" key="9">
    <source>
        <dbReference type="SAM" id="MobiDB-lite"/>
    </source>
</evidence>
<dbReference type="InterPro" id="IPR001969">
    <property type="entry name" value="Aspartic_peptidase_AS"/>
</dbReference>
<keyword evidence="2" id="KW-0808">Transferase</keyword>
<dbReference type="InterPro" id="IPR005162">
    <property type="entry name" value="Retrotrans_gag_dom"/>
</dbReference>